<evidence type="ECO:0000256" key="1">
    <source>
        <dbReference type="SAM" id="Phobius"/>
    </source>
</evidence>
<keyword evidence="1" id="KW-0812">Transmembrane</keyword>
<dbReference type="Pfam" id="PF07786">
    <property type="entry name" value="HGSNAT_cat"/>
    <property type="match status" value="1"/>
</dbReference>
<feature type="transmembrane region" description="Helical" evidence="1">
    <location>
        <begin position="174"/>
        <end position="194"/>
    </location>
</feature>
<name>A0ABU2Y9T9_9FLAO</name>
<sequence>MAQNRIASIDVLRALTMLLMIWVNDFWSLIDIPKWLQHASATEDYLGFSDIIFPLFLFIVGLSIPYAIAVRKKKGDSNVAIAKHVLIRSISLLVIGVYMVNFESINHDSTSIGKQWWEILMALAVVLIWMNWKRSPLPKKMHIPIQLVGLGILIWLAVVYKGGAHGDVWMKTQWWGILGLIGWAYLLNGLVFLYGKGKLAVIFGLFVLLNILVVLSHSDLLPKLPKYLSFLGVWYGGTVPVFTTGGILATLLFQRLSINKSKSIVSVLTLIGIICICYGLLIRPYWGISKIQGTPAWVGICLGIGFISFAVLYVICDVKKHTKWATIISPAGTATLTCYMIPYFVYPIAILLNIDFPDFLNTGVVGLIGSFVFALLVVLLVGWFQKRGYSLKL</sequence>
<feature type="transmembrane region" description="Helical" evidence="1">
    <location>
        <begin position="230"/>
        <end position="252"/>
    </location>
</feature>
<accession>A0ABU2Y9T9</accession>
<comment type="caution">
    <text evidence="3">The sequence shown here is derived from an EMBL/GenBank/DDBJ whole genome shotgun (WGS) entry which is preliminary data.</text>
</comment>
<feature type="transmembrane region" description="Helical" evidence="1">
    <location>
        <begin position="81"/>
        <end position="100"/>
    </location>
</feature>
<keyword evidence="1" id="KW-1133">Transmembrane helix</keyword>
<reference evidence="3 4" key="1">
    <citation type="submission" date="2023-09" db="EMBL/GenBank/DDBJ databases">
        <authorList>
            <person name="Rey-Velasco X."/>
        </authorList>
    </citation>
    <scope>NUCLEOTIDE SEQUENCE [LARGE SCALE GENOMIC DNA]</scope>
    <source>
        <strain evidence="3 4">P050</strain>
    </source>
</reference>
<feature type="domain" description="Heparan-alpha-glucosaminide N-acetyltransferase catalytic" evidence="2">
    <location>
        <begin position="5"/>
        <end position="128"/>
    </location>
</feature>
<proteinExistence type="predicted"/>
<evidence type="ECO:0000313" key="3">
    <source>
        <dbReference type="EMBL" id="MDT0554020.1"/>
    </source>
</evidence>
<evidence type="ECO:0000259" key="2">
    <source>
        <dbReference type="Pfam" id="PF07786"/>
    </source>
</evidence>
<protein>
    <submittedName>
        <fullName evidence="3">DUF5009 domain-containing protein</fullName>
    </submittedName>
</protein>
<feature type="transmembrane region" description="Helical" evidence="1">
    <location>
        <begin position="264"/>
        <end position="282"/>
    </location>
</feature>
<dbReference type="PANTHER" id="PTHR31061:SF24">
    <property type="entry name" value="LD22376P"/>
    <property type="match status" value="1"/>
</dbReference>
<keyword evidence="1" id="KW-0472">Membrane</keyword>
<dbReference type="RefSeq" id="WP_311594104.1">
    <property type="nucleotide sequence ID" value="NZ_JAVRHV010000007.1"/>
</dbReference>
<feature type="transmembrane region" description="Helical" evidence="1">
    <location>
        <begin position="364"/>
        <end position="384"/>
    </location>
</feature>
<feature type="transmembrane region" description="Helical" evidence="1">
    <location>
        <begin position="12"/>
        <end position="30"/>
    </location>
</feature>
<feature type="transmembrane region" description="Helical" evidence="1">
    <location>
        <begin position="50"/>
        <end position="69"/>
    </location>
</feature>
<feature type="transmembrane region" description="Helical" evidence="1">
    <location>
        <begin position="115"/>
        <end position="132"/>
    </location>
</feature>
<evidence type="ECO:0000313" key="4">
    <source>
        <dbReference type="Proteomes" id="UP001252186"/>
    </source>
</evidence>
<dbReference type="EMBL" id="JAVRHV010000007">
    <property type="protein sequence ID" value="MDT0554020.1"/>
    <property type="molecule type" value="Genomic_DNA"/>
</dbReference>
<feature type="transmembrane region" description="Helical" evidence="1">
    <location>
        <begin position="294"/>
        <end position="315"/>
    </location>
</feature>
<feature type="transmembrane region" description="Helical" evidence="1">
    <location>
        <begin position="144"/>
        <end position="162"/>
    </location>
</feature>
<feature type="transmembrane region" description="Helical" evidence="1">
    <location>
        <begin position="327"/>
        <end position="352"/>
    </location>
</feature>
<dbReference type="Proteomes" id="UP001252186">
    <property type="component" value="Unassembled WGS sequence"/>
</dbReference>
<dbReference type="PANTHER" id="PTHR31061">
    <property type="entry name" value="LD22376P"/>
    <property type="match status" value="1"/>
</dbReference>
<organism evidence="3 4">
    <name type="scientific">Urechidicola vernalis</name>
    <dbReference type="NCBI Taxonomy" id="3075600"/>
    <lineage>
        <taxon>Bacteria</taxon>
        <taxon>Pseudomonadati</taxon>
        <taxon>Bacteroidota</taxon>
        <taxon>Flavobacteriia</taxon>
        <taxon>Flavobacteriales</taxon>
        <taxon>Flavobacteriaceae</taxon>
        <taxon>Urechidicola</taxon>
    </lineage>
</organism>
<keyword evidence="4" id="KW-1185">Reference proteome</keyword>
<feature type="transmembrane region" description="Helical" evidence="1">
    <location>
        <begin position="199"/>
        <end position="218"/>
    </location>
</feature>
<dbReference type="InterPro" id="IPR012429">
    <property type="entry name" value="HGSNAT_cat"/>
</dbReference>
<gene>
    <name evidence="3" type="ORF">RM519_12230</name>
</gene>